<evidence type="ECO:0000256" key="6">
    <source>
        <dbReference type="ARBA" id="ARBA00023136"/>
    </source>
</evidence>
<dbReference type="Proteomes" id="UP000271626">
    <property type="component" value="Chromosome"/>
</dbReference>
<dbReference type="InterPro" id="IPR049278">
    <property type="entry name" value="MS_channel_C"/>
</dbReference>
<dbReference type="InterPro" id="IPR006685">
    <property type="entry name" value="MscS_channel_2nd"/>
</dbReference>
<dbReference type="Pfam" id="PF00924">
    <property type="entry name" value="MS_channel_2nd"/>
    <property type="match status" value="1"/>
</dbReference>
<dbReference type="SUPFAM" id="SSF82689">
    <property type="entry name" value="Mechanosensitive channel protein MscS (YggB), C-terminal domain"/>
    <property type="match status" value="1"/>
</dbReference>
<evidence type="ECO:0000259" key="8">
    <source>
        <dbReference type="Pfam" id="PF00924"/>
    </source>
</evidence>
<evidence type="ECO:0000256" key="7">
    <source>
        <dbReference type="SAM" id="Phobius"/>
    </source>
</evidence>
<comment type="subcellular location">
    <subcellularLocation>
        <location evidence="1">Cell membrane</location>
        <topology evidence="1">Multi-pass membrane protein</topology>
    </subcellularLocation>
</comment>
<dbReference type="Gene3D" id="3.30.70.100">
    <property type="match status" value="1"/>
</dbReference>
<evidence type="ECO:0000259" key="9">
    <source>
        <dbReference type="Pfam" id="PF21082"/>
    </source>
</evidence>
<protein>
    <submittedName>
        <fullName evidence="10">Potassium efflux system KefA</fullName>
    </submittedName>
</protein>
<dbReference type="Gene3D" id="2.30.30.60">
    <property type="match status" value="1"/>
</dbReference>
<dbReference type="Gene3D" id="1.10.287.1260">
    <property type="match status" value="1"/>
</dbReference>
<dbReference type="PANTHER" id="PTHR30460">
    <property type="entry name" value="MODERATE CONDUCTANCE MECHANOSENSITIVE CHANNEL YBIO"/>
    <property type="match status" value="1"/>
</dbReference>
<evidence type="ECO:0000256" key="2">
    <source>
        <dbReference type="ARBA" id="ARBA00008017"/>
    </source>
</evidence>
<evidence type="ECO:0000256" key="1">
    <source>
        <dbReference type="ARBA" id="ARBA00004651"/>
    </source>
</evidence>
<feature type="transmembrane region" description="Helical" evidence="7">
    <location>
        <begin position="100"/>
        <end position="120"/>
    </location>
</feature>
<accession>A0A3P8L7S7</accession>
<keyword evidence="3" id="KW-1003">Cell membrane</keyword>
<feature type="transmembrane region" description="Helical" evidence="7">
    <location>
        <begin position="75"/>
        <end position="94"/>
    </location>
</feature>
<feature type="domain" description="Mechanosensitive ion channel MscS C-terminal" evidence="9">
    <location>
        <begin position="200"/>
        <end position="286"/>
    </location>
</feature>
<dbReference type="RefSeq" id="WP_126196749.1">
    <property type="nucleotide sequence ID" value="NZ_CP085954.1"/>
</dbReference>
<gene>
    <name evidence="10" type="primary">kefA</name>
    <name evidence="10" type="ORF">NCTC10741_02825</name>
</gene>
<feature type="domain" description="Mechanosensitive ion channel MscS" evidence="8">
    <location>
        <begin position="125"/>
        <end position="193"/>
    </location>
</feature>
<organism evidence="10 11">
    <name type="scientific">Tsukamurella paurometabola</name>
    <name type="common">Corynebacterium paurometabolum</name>
    <dbReference type="NCBI Taxonomy" id="2061"/>
    <lineage>
        <taxon>Bacteria</taxon>
        <taxon>Bacillati</taxon>
        <taxon>Actinomycetota</taxon>
        <taxon>Actinomycetes</taxon>
        <taxon>Mycobacteriales</taxon>
        <taxon>Tsukamurellaceae</taxon>
        <taxon>Tsukamurella</taxon>
    </lineage>
</organism>
<feature type="transmembrane region" description="Helical" evidence="7">
    <location>
        <begin position="20"/>
        <end position="43"/>
    </location>
</feature>
<evidence type="ECO:0000256" key="3">
    <source>
        <dbReference type="ARBA" id="ARBA00022475"/>
    </source>
</evidence>
<dbReference type="InterPro" id="IPR011066">
    <property type="entry name" value="MscS_channel_C_sf"/>
</dbReference>
<sequence length="303" mass="33103">MTTSTMLAHSILPDLTGWRYLMYERVLPIALWTLAAVLANRFVNWSSARVTMRIDAQFKNSDSLVRSESAKHQHALIQVISWVAIAAIYLFAAYQVVQALGVPINALVAPATVIGAALGFGAQRVVQDLLAGFFLITERQYGFGDVVNLSLTGGSTAEGTVSDVTLRVTKLRNTDGEVITVPNGQIVKATNLSKDWARAVVDIPLPKTVDMGKVNALLHRVGERAYHDPTMSTLLLDEPTLMGIESIDLDQVNLRMVARTLPGKQFEVGRNLRERIVRSLATAGIDVAPVTDTVEDEEEVKPQ</sequence>
<comment type="similarity">
    <text evidence="2">Belongs to the MscS (TC 1.A.23) family.</text>
</comment>
<keyword evidence="4 7" id="KW-0812">Transmembrane</keyword>
<dbReference type="Pfam" id="PF21082">
    <property type="entry name" value="MS_channel_3rd"/>
    <property type="match status" value="1"/>
</dbReference>
<dbReference type="GO" id="GO:0008381">
    <property type="term" value="F:mechanosensitive monoatomic ion channel activity"/>
    <property type="evidence" value="ECO:0007669"/>
    <property type="project" value="InterPro"/>
</dbReference>
<evidence type="ECO:0000313" key="10">
    <source>
        <dbReference type="EMBL" id="VDR39681.1"/>
    </source>
</evidence>
<evidence type="ECO:0000256" key="5">
    <source>
        <dbReference type="ARBA" id="ARBA00022989"/>
    </source>
</evidence>
<proteinExistence type="inferred from homology"/>
<dbReference type="SUPFAM" id="SSF82861">
    <property type="entry name" value="Mechanosensitive channel protein MscS (YggB), transmembrane region"/>
    <property type="match status" value="1"/>
</dbReference>
<dbReference type="InterPro" id="IPR011014">
    <property type="entry name" value="MscS_channel_TM-2"/>
</dbReference>
<dbReference type="AlphaFoldDB" id="A0A3P8L7S7"/>
<dbReference type="InterPro" id="IPR045276">
    <property type="entry name" value="YbiO_bact"/>
</dbReference>
<keyword evidence="5 7" id="KW-1133">Transmembrane helix</keyword>
<name>A0A3P8L7S7_TSUPA</name>
<reference evidence="10 11" key="1">
    <citation type="submission" date="2018-12" db="EMBL/GenBank/DDBJ databases">
        <authorList>
            <consortium name="Pathogen Informatics"/>
        </authorList>
    </citation>
    <scope>NUCLEOTIDE SEQUENCE [LARGE SCALE GENOMIC DNA]</scope>
    <source>
        <strain evidence="10 11">NCTC10741</strain>
    </source>
</reference>
<dbReference type="GO" id="GO:0005886">
    <property type="term" value="C:plasma membrane"/>
    <property type="evidence" value="ECO:0007669"/>
    <property type="project" value="UniProtKB-SubCell"/>
</dbReference>
<dbReference type="PANTHER" id="PTHR30460:SF0">
    <property type="entry name" value="MODERATE CONDUCTANCE MECHANOSENSITIVE CHANNEL YBIO"/>
    <property type="match status" value="1"/>
</dbReference>
<dbReference type="InterPro" id="IPR023408">
    <property type="entry name" value="MscS_beta-dom_sf"/>
</dbReference>
<dbReference type="OrthoDB" id="4638917at2"/>
<keyword evidence="6 7" id="KW-0472">Membrane</keyword>
<dbReference type="FunFam" id="2.30.30.60:FF:000001">
    <property type="entry name" value="MscS Mechanosensitive ion channel"/>
    <property type="match status" value="1"/>
</dbReference>
<evidence type="ECO:0000313" key="11">
    <source>
        <dbReference type="Proteomes" id="UP000271626"/>
    </source>
</evidence>
<evidence type="ECO:0000256" key="4">
    <source>
        <dbReference type="ARBA" id="ARBA00022692"/>
    </source>
</evidence>
<dbReference type="InterPro" id="IPR010920">
    <property type="entry name" value="LSM_dom_sf"/>
</dbReference>
<dbReference type="SUPFAM" id="SSF50182">
    <property type="entry name" value="Sm-like ribonucleoproteins"/>
    <property type="match status" value="1"/>
</dbReference>
<dbReference type="EMBL" id="LR131273">
    <property type="protein sequence ID" value="VDR39681.1"/>
    <property type="molecule type" value="Genomic_DNA"/>
</dbReference>